<dbReference type="Pfam" id="PF00076">
    <property type="entry name" value="RRM_1"/>
    <property type="match status" value="4"/>
</dbReference>
<comment type="subcellular location">
    <subcellularLocation>
        <location evidence="1">Nucleus</location>
    </subcellularLocation>
</comment>
<reference evidence="8 9" key="1">
    <citation type="journal article" date="2012" name="BMC Genomics">
        <title>Comparative genomic analysis and phylogenetic position of Theileria equi.</title>
        <authorList>
            <person name="Kappmeyer L.S."/>
            <person name="Thiagarajan M."/>
            <person name="Herndon D.R."/>
            <person name="Ramsay J.D."/>
            <person name="Caler E."/>
            <person name="Djikeng A."/>
            <person name="Gillespie J.J."/>
            <person name="Lau A.O."/>
            <person name="Roalson E.H."/>
            <person name="Silva J.C."/>
            <person name="Silva M.G."/>
            <person name="Suarez C.E."/>
            <person name="Ueti M.W."/>
            <person name="Nene V.M."/>
            <person name="Mealey R.H."/>
            <person name="Knowles D.P."/>
            <person name="Brayton K.A."/>
        </authorList>
    </citation>
    <scope>NUCLEOTIDE SEQUENCE [LARGE SCALE GENOMIC DNA]</scope>
    <source>
        <strain evidence="8 9">WA</strain>
    </source>
</reference>
<dbReference type="PANTHER" id="PTHR48039">
    <property type="entry name" value="RNA-BINDING MOTIF PROTEIN 14B"/>
    <property type="match status" value="1"/>
</dbReference>
<dbReference type="CDD" id="cd12320">
    <property type="entry name" value="RRM6_RBM19_RRM5_MRD1"/>
    <property type="match status" value="1"/>
</dbReference>
<evidence type="ECO:0000256" key="4">
    <source>
        <dbReference type="ARBA" id="ARBA00023242"/>
    </source>
</evidence>
<dbReference type="PANTHER" id="PTHR48039:SF5">
    <property type="entry name" value="RNA-BINDING PROTEIN 28"/>
    <property type="match status" value="1"/>
</dbReference>
<feature type="compositionally biased region" description="Polar residues" evidence="6">
    <location>
        <begin position="103"/>
        <end position="120"/>
    </location>
</feature>
<dbReference type="InterPro" id="IPR035979">
    <property type="entry name" value="RBD_domain_sf"/>
</dbReference>
<keyword evidence="3 5" id="KW-0694">RNA-binding</keyword>
<feature type="domain" description="RRM" evidence="7">
    <location>
        <begin position="513"/>
        <end position="589"/>
    </location>
</feature>
<protein>
    <recommendedName>
        <fullName evidence="7">RRM domain-containing protein</fullName>
    </recommendedName>
</protein>
<keyword evidence="4" id="KW-0539">Nucleus</keyword>
<feature type="domain" description="RRM" evidence="7">
    <location>
        <begin position="607"/>
        <end position="684"/>
    </location>
</feature>
<evidence type="ECO:0000256" key="6">
    <source>
        <dbReference type="SAM" id="MobiDB-lite"/>
    </source>
</evidence>
<dbReference type="eggNOG" id="KOG0110">
    <property type="taxonomic scope" value="Eukaryota"/>
</dbReference>
<dbReference type="InterPro" id="IPR051945">
    <property type="entry name" value="RRM_MRD1_RNA_proc_ribogen"/>
</dbReference>
<dbReference type="Proteomes" id="UP000031512">
    <property type="component" value="Chromosome 3"/>
</dbReference>
<dbReference type="AlphaFoldDB" id="L0B1Z7"/>
<dbReference type="InterPro" id="IPR000504">
    <property type="entry name" value="RRM_dom"/>
</dbReference>
<dbReference type="Gene3D" id="3.30.70.330">
    <property type="match status" value="5"/>
</dbReference>
<feature type="domain" description="RRM" evidence="7">
    <location>
        <begin position="7"/>
        <end position="96"/>
    </location>
</feature>
<feature type="region of interest" description="Disordered" evidence="6">
    <location>
        <begin position="480"/>
        <end position="504"/>
    </location>
</feature>
<evidence type="ECO:0000259" key="7">
    <source>
        <dbReference type="PROSITE" id="PS50102"/>
    </source>
</evidence>
<dbReference type="EMBL" id="CP001670">
    <property type="protein sequence ID" value="AFZ81508.1"/>
    <property type="molecule type" value="Genomic_DNA"/>
</dbReference>
<name>L0B1Z7_THEEQ</name>
<dbReference type="SMART" id="SM00361">
    <property type="entry name" value="RRM_1"/>
    <property type="match status" value="2"/>
</dbReference>
<evidence type="ECO:0000313" key="9">
    <source>
        <dbReference type="Proteomes" id="UP000031512"/>
    </source>
</evidence>
<dbReference type="PROSITE" id="PS50102">
    <property type="entry name" value="RRM"/>
    <property type="match status" value="5"/>
</dbReference>
<dbReference type="VEuPathDB" id="PiroplasmaDB:BEWA_009200"/>
<evidence type="ECO:0000313" key="8">
    <source>
        <dbReference type="EMBL" id="AFZ81508.1"/>
    </source>
</evidence>
<feature type="domain" description="RRM" evidence="7">
    <location>
        <begin position="171"/>
        <end position="282"/>
    </location>
</feature>
<evidence type="ECO:0000256" key="3">
    <source>
        <dbReference type="ARBA" id="ARBA00022884"/>
    </source>
</evidence>
<feature type="domain" description="RRM" evidence="7">
    <location>
        <begin position="388"/>
        <end position="460"/>
    </location>
</feature>
<evidence type="ECO:0000256" key="1">
    <source>
        <dbReference type="ARBA" id="ARBA00004123"/>
    </source>
</evidence>
<evidence type="ECO:0000256" key="5">
    <source>
        <dbReference type="PROSITE-ProRule" id="PRU00176"/>
    </source>
</evidence>
<feature type="region of interest" description="Disordered" evidence="6">
    <location>
        <begin position="99"/>
        <end position="123"/>
    </location>
</feature>
<dbReference type="InterPro" id="IPR012677">
    <property type="entry name" value="Nucleotide-bd_a/b_plait_sf"/>
</dbReference>
<feature type="compositionally biased region" description="Basic and acidic residues" evidence="6">
    <location>
        <begin position="481"/>
        <end position="504"/>
    </location>
</feature>
<dbReference type="SUPFAM" id="SSF54928">
    <property type="entry name" value="RNA-binding domain, RBD"/>
    <property type="match status" value="3"/>
</dbReference>
<dbReference type="GeneID" id="15805864"/>
<dbReference type="GO" id="GO:0003729">
    <property type="term" value="F:mRNA binding"/>
    <property type="evidence" value="ECO:0007669"/>
    <property type="project" value="TreeGrafter"/>
</dbReference>
<keyword evidence="2" id="KW-0677">Repeat</keyword>
<proteinExistence type="predicted"/>
<dbReference type="KEGG" id="beq:BEWA_009200"/>
<dbReference type="InterPro" id="IPR003954">
    <property type="entry name" value="RRM_euk-type"/>
</dbReference>
<dbReference type="GO" id="GO:0005634">
    <property type="term" value="C:nucleus"/>
    <property type="evidence" value="ECO:0007669"/>
    <property type="project" value="UniProtKB-SubCell"/>
</dbReference>
<keyword evidence="9" id="KW-1185">Reference proteome</keyword>
<dbReference type="STRING" id="1537102.L0B1Z7"/>
<sequence length="687" mass="77830">MGVGDRTRVIVKNLPPNLDSKGIEKLILQKCKDLGLVCCDCKLLTKKKRDHKTTVEVSRRLCFVGFLNDTDATKFLEHYDGSYFRTYKVNIEYSRPIPKTEVSKPQSSSGNKTLTVTQVSAPRKAGVSNKRKHILYDDTDDTNVEYNAVSIDKLDSNADQSENSTSIEDASRVIIFNLPYNITEGAIREFCKPFGPIKDIHLPMNTQFTLQDLHGSANNEDPTEDKDSTNLQIKPASQDVSKMTKGYCYVTWMFPSDAVKFKDAKNRSIFSGRIIHVDIAKPKVKPELDFTDRIKRKSYKKEAIKKKKEDAENVGIWNTLHIDINATIGSVSKQLNIEKGDILDESSAAVNVTLTEAYVTSKLTEWLVSQGINYEQYETKGTFCRSDDTIIIKNLPPNTVEIELLEMFRQFGKLIRFSLSPFMVMGIAQFYDSKSANTAFKNLAYKSYLSLPLYLEWAPIGMFHPDATIDDSLLNVTISDSKPEESSEPKEIPEAVVQEEQRKDTPEESILHTSVYLKNLDFKTRDEDLHSHFSSYPGYISSKVVIRDGLSMGFGFIEFDSLEHAKAAIMKASGKLICGRLLEMSISKQEKKEVVKLKKQVIATASTKIIVKNLAFQATKSEIHKLFSFYGNIKSVRIPKSVKNQHRGFAFVDFMTKQEAIHAMEALQHSHFYGRHLVLEFAEQEED</sequence>
<gene>
    <name evidence="8" type="ORF">BEWA_009200</name>
</gene>
<evidence type="ECO:0000256" key="2">
    <source>
        <dbReference type="ARBA" id="ARBA00022737"/>
    </source>
</evidence>
<accession>L0B1Z7</accession>
<dbReference type="SMART" id="SM00360">
    <property type="entry name" value="RRM"/>
    <property type="match status" value="5"/>
</dbReference>
<organism evidence="8 9">
    <name type="scientific">Theileria equi strain WA</name>
    <dbReference type="NCBI Taxonomy" id="1537102"/>
    <lineage>
        <taxon>Eukaryota</taxon>
        <taxon>Sar</taxon>
        <taxon>Alveolata</taxon>
        <taxon>Apicomplexa</taxon>
        <taxon>Aconoidasida</taxon>
        <taxon>Piroplasmida</taxon>
        <taxon>Theileriidae</taxon>
        <taxon>Theileria</taxon>
    </lineage>
</organism>
<dbReference type="RefSeq" id="XP_004831174.1">
    <property type="nucleotide sequence ID" value="XM_004831117.1"/>
</dbReference>
<dbReference type="OrthoDB" id="439639at2759"/>